<reference evidence="3 4" key="1">
    <citation type="submission" date="2024-01" db="EMBL/GenBank/DDBJ databases">
        <title>The complete chloroplast genome sequence of Lithospermum erythrorhizon: insights into the phylogenetic relationship among Boraginaceae species and the maternal lineages of purple gromwells.</title>
        <authorList>
            <person name="Okada T."/>
            <person name="Watanabe K."/>
        </authorList>
    </citation>
    <scope>NUCLEOTIDE SEQUENCE [LARGE SCALE GENOMIC DNA]</scope>
</reference>
<gene>
    <name evidence="3" type="ORF">LIER_09219</name>
</gene>
<feature type="compositionally biased region" description="Polar residues" evidence="1">
    <location>
        <begin position="293"/>
        <end position="303"/>
    </location>
</feature>
<proteinExistence type="predicted"/>
<evidence type="ECO:0000256" key="1">
    <source>
        <dbReference type="SAM" id="MobiDB-lite"/>
    </source>
</evidence>
<feature type="region of interest" description="Disordered" evidence="1">
    <location>
        <begin position="292"/>
        <end position="317"/>
    </location>
</feature>
<feature type="compositionally biased region" description="Basic and acidic residues" evidence="1">
    <location>
        <begin position="104"/>
        <end position="114"/>
    </location>
</feature>
<dbReference type="AlphaFoldDB" id="A0AAV3PIS1"/>
<organism evidence="3 4">
    <name type="scientific">Lithospermum erythrorhizon</name>
    <name type="common">Purple gromwell</name>
    <name type="synonym">Lithospermum officinale var. erythrorhizon</name>
    <dbReference type="NCBI Taxonomy" id="34254"/>
    <lineage>
        <taxon>Eukaryota</taxon>
        <taxon>Viridiplantae</taxon>
        <taxon>Streptophyta</taxon>
        <taxon>Embryophyta</taxon>
        <taxon>Tracheophyta</taxon>
        <taxon>Spermatophyta</taxon>
        <taxon>Magnoliopsida</taxon>
        <taxon>eudicotyledons</taxon>
        <taxon>Gunneridae</taxon>
        <taxon>Pentapetalae</taxon>
        <taxon>asterids</taxon>
        <taxon>lamiids</taxon>
        <taxon>Boraginales</taxon>
        <taxon>Boraginaceae</taxon>
        <taxon>Boraginoideae</taxon>
        <taxon>Lithospermeae</taxon>
        <taxon>Lithospermum</taxon>
    </lineage>
</organism>
<name>A0AAV3PIS1_LITER</name>
<keyword evidence="2" id="KW-0472">Membrane</keyword>
<feature type="compositionally biased region" description="Basic and acidic residues" evidence="1">
    <location>
        <begin position="83"/>
        <end position="92"/>
    </location>
</feature>
<dbReference type="Proteomes" id="UP001454036">
    <property type="component" value="Unassembled WGS sequence"/>
</dbReference>
<keyword evidence="2" id="KW-1133">Transmembrane helix</keyword>
<dbReference type="PANTHER" id="PTHR33870">
    <property type="entry name" value="CARDIOMYOPATHY-ASSOCIATED PROTEIN"/>
    <property type="match status" value="1"/>
</dbReference>
<feature type="region of interest" description="Disordered" evidence="1">
    <location>
        <begin position="83"/>
        <end position="116"/>
    </location>
</feature>
<comment type="caution">
    <text evidence="3">The sequence shown here is derived from an EMBL/GenBank/DDBJ whole genome shotgun (WGS) entry which is preliminary data.</text>
</comment>
<evidence type="ECO:0000313" key="4">
    <source>
        <dbReference type="Proteomes" id="UP001454036"/>
    </source>
</evidence>
<sequence length="333" mass="37867">MDIDKNDIQILASKIPKILVESLLTLLKRNPKASFAWFSIFVSYIFFPGILWFLIYTIPFIVLITAISIKTYISVHKARDAKKHEEPKDCKSPRKVQSAEDASDENRTYNEKHARSVRRRKSKVIFAESGQDSVQEKEAIYSTNFTHDLIDKRALLEETTKDILEVEANAVNDHVESSPSDVSLDFQSRFNLIMRSQAFGGLNTEGVSSKNTEDEGDEMREEERTANQGVEDDQKNLPDLGLSEIERNKRLENLIARRRAKKILTLPIRRAMMNMGHNDSHGQNIYPIVIHKSNPSSPRSDQFTPGPVSAPSASSNTPILLTFRMNHTRRGQI</sequence>
<keyword evidence="2" id="KW-0812">Transmembrane</keyword>
<accession>A0AAV3PIS1</accession>
<keyword evidence="4" id="KW-1185">Reference proteome</keyword>
<dbReference type="EMBL" id="BAABME010001549">
    <property type="protein sequence ID" value="GAA0150230.1"/>
    <property type="molecule type" value="Genomic_DNA"/>
</dbReference>
<protein>
    <submittedName>
        <fullName evidence="3">Uncharacterized protein</fullName>
    </submittedName>
</protein>
<evidence type="ECO:0000313" key="3">
    <source>
        <dbReference type="EMBL" id="GAA0150230.1"/>
    </source>
</evidence>
<feature type="region of interest" description="Disordered" evidence="1">
    <location>
        <begin position="203"/>
        <end position="237"/>
    </location>
</feature>
<dbReference type="PANTHER" id="PTHR33870:SF4">
    <property type="entry name" value="CARDIOMYOPATHY-ASSOCIATED PROTEIN"/>
    <property type="match status" value="1"/>
</dbReference>
<evidence type="ECO:0000256" key="2">
    <source>
        <dbReference type="SAM" id="Phobius"/>
    </source>
</evidence>
<feature type="transmembrane region" description="Helical" evidence="2">
    <location>
        <begin position="36"/>
        <end position="69"/>
    </location>
</feature>